<reference evidence="11" key="1">
    <citation type="journal article" date="2019" name="Int. J. Syst. Evol. Microbiol.">
        <title>The Global Catalogue of Microorganisms (GCM) 10K type strain sequencing project: providing services to taxonomists for standard genome sequencing and annotation.</title>
        <authorList>
            <consortium name="The Broad Institute Genomics Platform"/>
            <consortium name="The Broad Institute Genome Sequencing Center for Infectious Disease"/>
            <person name="Wu L."/>
            <person name="Ma J."/>
        </authorList>
    </citation>
    <scope>NUCLEOTIDE SEQUENCE [LARGE SCALE GENOMIC DNA]</scope>
    <source>
        <strain evidence="11">JCM 17666</strain>
    </source>
</reference>
<dbReference type="Gene3D" id="3.30.2090.10">
    <property type="entry name" value="Multidrug efflux transporter AcrB TolC docking domain, DN and DC subdomains"/>
    <property type="match status" value="2"/>
</dbReference>
<evidence type="ECO:0000256" key="4">
    <source>
        <dbReference type="ARBA" id="ARBA00022475"/>
    </source>
</evidence>
<feature type="transmembrane region" description="Helical" evidence="9">
    <location>
        <begin position="541"/>
        <end position="558"/>
    </location>
</feature>
<dbReference type="RefSeq" id="WP_345249110.1">
    <property type="nucleotide sequence ID" value="NZ_BAABFO010000008.1"/>
</dbReference>
<keyword evidence="8 9" id="KW-0472">Membrane</keyword>
<gene>
    <name evidence="10" type="primary">bpeB</name>
    <name evidence="10" type="ORF">GCM10023144_21180</name>
</gene>
<comment type="subcellular location">
    <subcellularLocation>
        <location evidence="1 9">Cell inner membrane</location>
        <topology evidence="1 9">Multi-pass membrane protein</topology>
    </subcellularLocation>
</comment>
<dbReference type="Gene3D" id="3.30.70.1320">
    <property type="entry name" value="Multidrug efflux transporter AcrB pore domain like"/>
    <property type="match status" value="1"/>
</dbReference>
<feature type="transmembrane region" description="Helical" evidence="9">
    <location>
        <begin position="924"/>
        <end position="947"/>
    </location>
</feature>
<comment type="caution">
    <text evidence="10">The sequence shown here is derived from an EMBL/GenBank/DDBJ whole genome shotgun (WGS) entry which is preliminary data.</text>
</comment>
<evidence type="ECO:0000256" key="6">
    <source>
        <dbReference type="ARBA" id="ARBA00022692"/>
    </source>
</evidence>
<dbReference type="EMBL" id="BAABFO010000008">
    <property type="protein sequence ID" value="GAA4331912.1"/>
    <property type="molecule type" value="Genomic_DNA"/>
</dbReference>
<dbReference type="PRINTS" id="PR00702">
    <property type="entry name" value="ACRIFLAVINRP"/>
</dbReference>
<keyword evidence="7 9" id="KW-1133">Transmembrane helix</keyword>
<comment type="similarity">
    <text evidence="2 9">Belongs to the resistance-nodulation-cell division (RND) (TC 2.A.6) family.</text>
</comment>
<evidence type="ECO:0000256" key="1">
    <source>
        <dbReference type="ARBA" id="ARBA00004429"/>
    </source>
</evidence>
<evidence type="ECO:0000313" key="11">
    <source>
        <dbReference type="Proteomes" id="UP001501671"/>
    </source>
</evidence>
<dbReference type="SUPFAM" id="SSF82714">
    <property type="entry name" value="Multidrug efflux transporter AcrB TolC docking domain, DN and DC subdomains"/>
    <property type="match status" value="2"/>
</dbReference>
<evidence type="ECO:0000256" key="7">
    <source>
        <dbReference type="ARBA" id="ARBA00022989"/>
    </source>
</evidence>
<dbReference type="InterPro" id="IPR004764">
    <property type="entry name" value="MdtF-like"/>
</dbReference>
<evidence type="ECO:0000313" key="10">
    <source>
        <dbReference type="EMBL" id="GAA4331912.1"/>
    </source>
</evidence>
<accession>A0ABP8GYS4</accession>
<feature type="transmembrane region" description="Helical" evidence="9">
    <location>
        <begin position="1001"/>
        <end position="1026"/>
    </location>
</feature>
<feature type="transmembrane region" description="Helical" evidence="9">
    <location>
        <begin position="898"/>
        <end position="918"/>
    </location>
</feature>
<comment type="caution">
    <text evidence="9">Lacks conserved residue(s) required for the propagation of feature annotation.</text>
</comment>
<feature type="transmembrane region" description="Helical" evidence="9">
    <location>
        <begin position="968"/>
        <end position="989"/>
    </location>
</feature>
<evidence type="ECO:0000256" key="9">
    <source>
        <dbReference type="RuleBase" id="RU364070"/>
    </source>
</evidence>
<evidence type="ECO:0000256" key="8">
    <source>
        <dbReference type="ARBA" id="ARBA00023136"/>
    </source>
</evidence>
<feature type="transmembrane region" description="Helical" evidence="9">
    <location>
        <begin position="340"/>
        <end position="359"/>
    </location>
</feature>
<keyword evidence="6 9" id="KW-0812">Transmembrane</keyword>
<evidence type="ECO:0000256" key="5">
    <source>
        <dbReference type="ARBA" id="ARBA00022519"/>
    </source>
</evidence>
<keyword evidence="3 9" id="KW-0813">Transport</keyword>
<keyword evidence="4" id="KW-1003">Cell membrane</keyword>
<feature type="transmembrane region" description="Helical" evidence="9">
    <location>
        <begin position="874"/>
        <end position="891"/>
    </location>
</feature>
<dbReference type="NCBIfam" id="TIGR00915">
    <property type="entry name" value="2A0602"/>
    <property type="match status" value="1"/>
</dbReference>
<dbReference type="InterPro" id="IPR027463">
    <property type="entry name" value="AcrB_DN_DC_subdom"/>
</dbReference>
<protein>
    <recommendedName>
        <fullName evidence="9">Efflux pump membrane transporter</fullName>
    </recommendedName>
</protein>
<dbReference type="Gene3D" id="3.30.70.1430">
    <property type="entry name" value="Multidrug efflux transporter AcrB pore domain"/>
    <property type="match status" value="2"/>
</dbReference>
<dbReference type="Proteomes" id="UP001501671">
    <property type="component" value="Unassembled WGS sequence"/>
</dbReference>
<feature type="transmembrane region" description="Helical" evidence="9">
    <location>
        <begin position="366"/>
        <end position="388"/>
    </location>
</feature>
<dbReference type="Pfam" id="PF00873">
    <property type="entry name" value="ACR_tran"/>
    <property type="match status" value="1"/>
</dbReference>
<proteinExistence type="inferred from homology"/>
<dbReference type="PANTHER" id="PTHR32063:SF13">
    <property type="entry name" value="MULTIDRUG EFFLUX PUMP SUBUNIT ACRB-RELATED"/>
    <property type="match status" value="1"/>
</dbReference>
<dbReference type="PANTHER" id="PTHR32063">
    <property type="match status" value="1"/>
</dbReference>
<evidence type="ECO:0000256" key="3">
    <source>
        <dbReference type="ARBA" id="ARBA00022448"/>
    </source>
</evidence>
<dbReference type="Gene3D" id="1.20.1640.10">
    <property type="entry name" value="Multidrug efflux transporter AcrB transmembrane domain"/>
    <property type="match status" value="2"/>
</dbReference>
<dbReference type="InterPro" id="IPR001036">
    <property type="entry name" value="Acrflvin-R"/>
</dbReference>
<dbReference type="NCBIfam" id="NF000282">
    <property type="entry name" value="RND_permease_1"/>
    <property type="match status" value="1"/>
</dbReference>
<evidence type="ECO:0000256" key="2">
    <source>
        <dbReference type="ARBA" id="ARBA00010942"/>
    </source>
</evidence>
<feature type="transmembrane region" description="Helical" evidence="9">
    <location>
        <begin position="470"/>
        <end position="497"/>
    </location>
</feature>
<dbReference type="SUPFAM" id="SSF82693">
    <property type="entry name" value="Multidrug efflux transporter AcrB pore domain, PN1, PN2, PC1 and PC2 subdomains"/>
    <property type="match status" value="4"/>
</dbReference>
<name>A0ABP8GYS4_9BURK</name>
<keyword evidence="11" id="KW-1185">Reference proteome</keyword>
<dbReference type="Gene3D" id="3.30.70.1440">
    <property type="entry name" value="Multidrug efflux transporter AcrB pore domain"/>
    <property type="match status" value="1"/>
</dbReference>
<dbReference type="SUPFAM" id="SSF82866">
    <property type="entry name" value="Multidrug efflux transporter AcrB transmembrane domain"/>
    <property type="match status" value="2"/>
</dbReference>
<organism evidence="10 11">
    <name type="scientific">Pigmentiphaga soli</name>
    <dbReference type="NCBI Taxonomy" id="1007095"/>
    <lineage>
        <taxon>Bacteria</taxon>
        <taxon>Pseudomonadati</taxon>
        <taxon>Pseudomonadota</taxon>
        <taxon>Betaproteobacteria</taxon>
        <taxon>Burkholderiales</taxon>
        <taxon>Alcaligenaceae</taxon>
        <taxon>Pigmentiphaga</taxon>
    </lineage>
</organism>
<sequence length="1038" mass="111484">MANFFIDRPIFAWVLAIVLMLAGVASIFNLPIAQYPTIAPPSIQISANYPGASASTVENTVTQVIEQQMSGLDHLLYMSSTSDDAGLATITLTFAAGTNPDIAQVQVQNKLQLATPLLPQAVQQNGTRVTKSSNSFLMAMAFVSEDGSMTKNDLTNYVASKVQDSISRIDGVGTVQLFGSQYAMRVWLDPSKLTNYSLTPIDVRAAITAQNVQIAGGSLGGAPAVPGQMLQASITEATLLQTPEQFGNILLKVNADGSQVRLKDVARIELGAENYNFDTRYNNLPTAGFGVQLATGANALATADRVRAKIAELQQYFPPGLTVKYPYDTTPFVKLSIEEVVKTLVEGILLVFLVMYLFLQNFRATLIPTIAVPVVLLGTFAIMAAVGFSINTLSMFGLVLAIGLLVDDAIVVVENVERVMSEEGLSPREATRKAMGQITGALIGVALVLSAVFVPVAFSGGSVGAIYRQFSLTIVAAMTLSVITALILTPALCATLLKPIPKGHHEEKKGFFGWFNRMFGKAQAGYHSGVGHVIRRSGRWMLLYVLLAAVVAVLFLRLPKSFLPDEDQGTMFVLVQAPTGATQERTAKVLSDVTNYLLNDEKDMVDAVFTLNGFSFAARGQNTGLAFVQMKGFEDRKAANLKAQALLGRMFAHFSTYKDAMVIPVIPPSIPELGTASGFDFELQDRGGLGHDKLMEARNMLLGLAAQDPSLAQVRPNGLNDTPKFKINIDREKASALGVPASDIDQIFSIAWGSSYVNNFLDIDNRIKKVYVQADAPYRMQPDDMSHWYARNAAGQMVPFSSFATGSWIYGSPKLERYNGISSVQIQGAAAPGKSTGQAMEAMEAIAAKLPAGIGYEWTGLSLQERQSGSQAPILYGISILFVFLCLAALYESWSIPFSVILVVPLGILGALLAVTMRGLSNDVFFQVGLLTTVGLSAKNAILIVEFARELRAQGMGTIEAAIEASRLRLRPILMTSLAFILGVLPLAISNGAGSASQHAIGTGVIGGMLTATFLAIFMIPMFFVITSRIGRSKDKPH</sequence>
<keyword evidence="5 9" id="KW-0997">Cell inner membrane</keyword>
<feature type="transmembrane region" description="Helical" evidence="9">
    <location>
        <begin position="434"/>
        <end position="458"/>
    </location>
</feature>